<keyword evidence="2" id="KW-1185">Reference proteome</keyword>
<gene>
    <name evidence="1" type="ORF">E2C01_055454</name>
</gene>
<evidence type="ECO:0000313" key="1">
    <source>
        <dbReference type="EMBL" id="MPC61382.1"/>
    </source>
</evidence>
<accession>A0A5B7GR80</accession>
<sequence length="8" mass="835">MTAVTLPC</sequence>
<reference evidence="1 2" key="1">
    <citation type="submission" date="2019-05" db="EMBL/GenBank/DDBJ databases">
        <title>Another draft genome of Portunus trituberculatus and its Hox gene families provides insights of decapod evolution.</title>
        <authorList>
            <person name="Jeong J.-H."/>
            <person name="Song I."/>
            <person name="Kim S."/>
            <person name="Choi T."/>
            <person name="Kim D."/>
            <person name="Ryu S."/>
            <person name="Kim W."/>
        </authorList>
    </citation>
    <scope>NUCLEOTIDE SEQUENCE [LARGE SCALE GENOMIC DNA]</scope>
    <source>
        <tissue evidence="1">Muscle</tissue>
    </source>
</reference>
<evidence type="ECO:0000313" key="2">
    <source>
        <dbReference type="Proteomes" id="UP000324222"/>
    </source>
</evidence>
<protein>
    <submittedName>
        <fullName evidence="1">Uncharacterized protein</fullName>
    </submittedName>
</protein>
<organism evidence="1 2">
    <name type="scientific">Portunus trituberculatus</name>
    <name type="common">Swimming crab</name>
    <name type="synonym">Neptunus trituberculatus</name>
    <dbReference type="NCBI Taxonomy" id="210409"/>
    <lineage>
        <taxon>Eukaryota</taxon>
        <taxon>Metazoa</taxon>
        <taxon>Ecdysozoa</taxon>
        <taxon>Arthropoda</taxon>
        <taxon>Crustacea</taxon>
        <taxon>Multicrustacea</taxon>
        <taxon>Malacostraca</taxon>
        <taxon>Eumalacostraca</taxon>
        <taxon>Eucarida</taxon>
        <taxon>Decapoda</taxon>
        <taxon>Pleocyemata</taxon>
        <taxon>Brachyura</taxon>
        <taxon>Eubrachyura</taxon>
        <taxon>Portunoidea</taxon>
        <taxon>Portunidae</taxon>
        <taxon>Portuninae</taxon>
        <taxon>Portunus</taxon>
    </lineage>
</organism>
<name>A0A5B7GR80_PORTR</name>
<dbReference type="Proteomes" id="UP000324222">
    <property type="component" value="Unassembled WGS sequence"/>
</dbReference>
<proteinExistence type="predicted"/>
<dbReference type="EMBL" id="VSRR010018482">
    <property type="protein sequence ID" value="MPC61382.1"/>
    <property type="molecule type" value="Genomic_DNA"/>
</dbReference>
<comment type="caution">
    <text evidence="1">The sequence shown here is derived from an EMBL/GenBank/DDBJ whole genome shotgun (WGS) entry which is preliminary data.</text>
</comment>